<feature type="region of interest" description="Disordered" evidence="1">
    <location>
        <begin position="1"/>
        <end position="130"/>
    </location>
</feature>
<keyword evidence="3" id="KW-1185">Reference proteome</keyword>
<feature type="compositionally biased region" description="Low complexity" evidence="1">
    <location>
        <begin position="8"/>
        <end position="20"/>
    </location>
</feature>
<name>A0A0G4FNU4_VITBC</name>
<proteinExistence type="predicted"/>
<reference evidence="2 3" key="1">
    <citation type="submission" date="2014-11" db="EMBL/GenBank/DDBJ databases">
        <authorList>
            <person name="Zhu J."/>
            <person name="Qi W."/>
            <person name="Song R."/>
        </authorList>
    </citation>
    <scope>NUCLEOTIDE SEQUENCE [LARGE SCALE GENOMIC DNA]</scope>
</reference>
<feature type="compositionally biased region" description="Basic and acidic residues" evidence="1">
    <location>
        <begin position="71"/>
        <end position="84"/>
    </location>
</feature>
<evidence type="ECO:0000313" key="3">
    <source>
        <dbReference type="Proteomes" id="UP000041254"/>
    </source>
</evidence>
<evidence type="ECO:0000313" key="2">
    <source>
        <dbReference type="EMBL" id="CEM15857.1"/>
    </source>
</evidence>
<accession>A0A0G4FNU4</accession>
<sequence length="130" mass="13739">MGGEGRQHSSSSGQGSVLGSHELSSRESGPQPSRGPLRSPLGVQLIDDDGEIHSGGPTVSDDDSDGGEIMIWKRPEVDARHSEQQQEESDDSNTSVIPQASQQQQTVGVGTAVGQAAVRREKVVPRRGSR</sequence>
<dbReference type="EMBL" id="CDMY01000472">
    <property type="protein sequence ID" value="CEM15857.1"/>
    <property type="molecule type" value="Genomic_DNA"/>
</dbReference>
<dbReference type="AlphaFoldDB" id="A0A0G4FNU4"/>
<dbReference type="VEuPathDB" id="CryptoDB:Vbra_15884"/>
<dbReference type="Proteomes" id="UP000041254">
    <property type="component" value="Unassembled WGS sequence"/>
</dbReference>
<organism evidence="2 3">
    <name type="scientific">Vitrella brassicaformis (strain CCMP3155)</name>
    <dbReference type="NCBI Taxonomy" id="1169540"/>
    <lineage>
        <taxon>Eukaryota</taxon>
        <taxon>Sar</taxon>
        <taxon>Alveolata</taxon>
        <taxon>Colpodellida</taxon>
        <taxon>Vitrellaceae</taxon>
        <taxon>Vitrella</taxon>
    </lineage>
</organism>
<feature type="compositionally biased region" description="Low complexity" evidence="1">
    <location>
        <begin position="99"/>
        <end position="117"/>
    </location>
</feature>
<gene>
    <name evidence="2" type="ORF">Vbra_15884</name>
</gene>
<evidence type="ECO:0000256" key="1">
    <source>
        <dbReference type="SAM" id="MobiDB-lite"/>
    </source>
</evidence>
<dbReference type="InParanoid" id="A0A0G4FNU4"/>
<protein>
    <submittedName>
        <fullName evidence="2">Uncharacterized protein</fullName>
    </submittedName>
</protein>